<evidence type="ECO:0000256" key="1">
    <source>
        <dbReference type="ARBA" id="ARBA00005104"/>
    </source>
</evidence>
<dbReference type="GO" id="GO:0009231">
    <property type="term" value="P:riboflavin biosynthetic process"/>
    <property type="evidence" value="ECO:0007669"/>
    <property type="project" value="InterPro"/>
</dbReference>
<protein>
    <submittedName>
        <fullName evidence="5">Unannotated protein</fullName>
    </submittedName>
</protein>
<keyword evidence="2" id="KW-0521">NADP</keyword>
<dbReference type="InterPro" id="IPR002734">
    <property type="entry name" value="RibDG_C"/>
</dbReference>
<name>A0A6J7D642_9ZZZZ</name>
<dbReference type="PANTHER" id="PTHR38011:SF7">
    <property type="entry name" value="2,5-DIAMINO-6-RIBOSYLAMINO-4(3H)-PYRIMIDINONE 5'-PHOSPHATE REDUCTASE"/>
    <property type="match status" value="1"/>
</dbReference>
<dbReference type="SUPFAM" id="SSF53597">
    <property type="entry name" value="Dihydrofolate reductase-like"/>
    <property type="match status" value="1"/>
</dbReference>
<evidence type="ECO:0000256" key="2">
    <source>
        <dbReference type="ARBA" id="ARBA00022857"/>
    </source>
</evidence>
<dbReference type="InterPro" id="IPR050765">
    <property type="entry name" value="Riboflavin_Biosynth_HTPR"/>
</dbReference>
<dbReference type="GO" id="GO:0008703">
    <property type="term" value="F:5-amino-6-(5-phosphoribosylamino)uracil reductase activity"/>
    <property type="evidence" value="ECO:0007669"/>
    <property type="project" value="InterPro"/>
</dbReference>
<gene>
    <name evidence="5" type="ORF">UFOPK3444_00451</name>
</gene>
<dbReference type="PANTHER" id="PTHR38011">
    <property type="entry name" value="DIHYDROFOLATE REDUCTASE FAMILY PROTEIN (AFU_ORTHOLOGUE AFUA_8G06820)"/>
    <property type="match status" value="1"/>
</dbReference>
<reference evidence="5" key="1">
    <citation type="submission" date="2020-05" db="EMBL/GenBank/DDBJ databases">
        <authorList>
            <person name="Chiriac C."/>
            <person name="Salcher M."/>
            <person name="Ghai R."/>
            <person name="Kavagutti S V."/>
        </authorList>
    </citation>
    <scope>NUCLEOTIDE SEQUENCE</scope>
</reference>
<feature type="domain" description="Bacterial bifunctional deaminase-reductase C-terminal" evidence="4">
    <location>
        <begin position="36"/>
        <end position="218"/>
    </location>
</feature>
<keyword evidence="3" id="KW-0560">Oxidoreductase</keyword>
<organism evidence="5">
    <name type="scientific">freshwater metagenome</name>
    <dbReference type="NCBI Taxonomy" id="449393"/>
    <lineage>
        <taxon>unclassified sequences</taxon>
        <taxon>metagenomes</taxon>
        <taxon>ecological metagenomes</taxon>
    </lineage>
</organism>
<dbReference type="Gene3D" id="3.40.430.10">
    <property type="entry name" value="Dihydrofolate Reductase, subunit A"/>
    <property type="match status" value="1"/>
</dbReference>
<comment type="pathway">
    <text evidence="1">Cofactor biosynthesis; riboflavin biosynthesis.</text>
</comment>
<evidence type="ECO:0000256" key="3">
    <source>
        <dbReference type="ARBA" id="ARBA00023002"/>
    </source>
</evidence>
<dbReference type="Pfam" id="PF01872">
    <property type="entry name" value="RibD_C"/>
    <property type="match status" value="1"/>
</dbReference>
<sequence>MTFTRLWPGRAEVDADGLLEAWNPREGVGSTLPRPRVGVNYAVTADGAVSLEDGKSGGIGDDGDLAVFKALRDRVDAVLAGTSTVAVEGYHRIIRDPERQSQRVARGLAPNPLAVLISRSGVLPLEAPMLSDPEQEVLAFVPRGTAPSTASNVEQVELDAVTPEAVLEELGRRGVSSVLCEGGPKLVAALVAADVVDDLFVTIAPILAGGGAMGISNGPPLAAATPLVLSHLAERNGSLFVRWTRPG</sequence>
<dbReference type="EMBL" id="CAFBLU010000005">
    <property type="protein sequence ID" value="CAB4865946.1"/>
    <property type="molecule type" value="Genomic_DNA"/>
</dbReference>
<evidence type="ECO:0000259" key="4">
    <source>
        <dbReference type="Pfam" id="PF01872"/>
    </source>
</evidence>
<dbReference type="AlphaFoldDB" id="A0A6J7D642"/>
<accession>A0A6J7D642</accession>
<proteinExistence type="predicted"/>
<evidence type="ECO:0000313" key="5">
    <source>
        <dbReference type="EMBL" id="CAB4865946.1"/>
    </source>
</evidence>
<dbReference type="InterPro" id="IPR024072">
    <property type="entry name" value="DHFR-like_dom_sf"/>
</dbReference>